<protein>
    <recommendedName>
        <fullName evidence="2">Thioredoxin domain-containing protein 17</fullName>
    </recommendedName>
</protein>
<dbReference type="GO" id="GO:0005829">
    <property type="term" value="C:cytosol"/>
    <property type="evidence" value="ECO:0007669"/>
    <property type="project" value="TreeGrafter"/>
</dbReference>
<dbReference type="GO" id="GO:0047134">
    <property type="term" value="F:protein-disulfide reductase [NAD(P)H] activity"/>
    <property type="evidence" value="ECO:0007669"/>
    <property type="project" value="InterPro"/>
</dbReference>
<accession>A0A068WYK4</accession>
<dbReference type="InterPro" id="IPR036249">
    <property type="entry name" value="Thioredoxin-like_sf"/>
</dbReference>
<evidence type="ECO:0000259" key="3">
    <source>
        <dbReference type="Pfam" id="PF06110"/>
    </source>
</evidence>
<dbReference type="AlphaFoldDB" id="A0A068WYK4"/>
<dbReference type="SUPFAM" id="SSF52833">
    <property type="entry name" value="Thioredoxin-like"/>
    <property type="match status" value="1"/>
</dbReference>
<dbReference type="OrthoDB" id="78947at2759"/>
<evidence type="ECO:0000313" key="5">
    <source>
        <dbReference type="Proteomes" id="UP000492820"/>
    </source>
</evidence>
<reference evidence="6" key="3">
    <citation type="submission" date="2020-10" db="UniProtKB">
        <authorList>
            <consortium name="WormBaseParasite"/>
        </authorList>
    </citation>
    <scope>IDENTIFICATION</scope>
</reference>
<dbReference type="InterPro" id="IPR045108">
    <property type="entry name" value="TXNDC17-like"/>
</dbReference>
<name>A0A068WYK4_ECHGR</name>
<dbReference type="Proteomes" id="UP000492820">
    <property type="component" value="Unassembled WGS sequence"/>
</dbReference>
<sequence length="117" mass="13349">MALKSVEEVLECVRKNNSSRCFLYFIASPDETGESWCPDCRKAKKPVEEALKQLPSDAVFLTIHTGSRKEWKDQSNAFRLEPQLRVSNVPTLMEFGKVSTVLILLFLDKAPYRRATV</sequence>
<dbReference type="PANTHER" id="PTHR12452:SF0">
    <property type="entry name" value="THIOREDOXIN DOMAIN-CONTAINING PROTEIN 17"/>
    <property type="match status" value="1"/>
</dbReference>
<gene>
    <name evidence="4" type="ORF">EgrG_001193500</name>
</gene>
<organism evidence="4">
    <name type="scientific">Echinococcus granulosus</name>
    <name type="common">Hydatid tapeworm</name>
    <dbReference type="NCBI Taxonomy" id="6210"/>
    <lineage>
        <taxon>Eukaryota</taxon>
        <taxon>Metazoa</taxon>
        <taxon>Spiralia</taxon>
        <taxon>Lophotrochozoa</taxon>
        <taxon>Platyhelminthes</taxon>
        <taxon>Cestoda</taxon>
        <taxon>Eucestoda</taxon>
        <taxon>Cyclophyllidea</taxon>
        <taxon>Taeniidae</taxon>
        <taxon>Echinococcus</taxon>
        <taxon>Echinococcus granulosus group</taxon>
    </lineage>
</organism>
<dbReference type="PANTHER" id="PTHR12452">
    <property type="entry name" value="42-9-9 PROTEIN-RELATED"/>
    <property type="match status" value="1"/>
</dbReference>
<dbReference type="InterPro" id="IPR010357">
    <property type="entry name" value="TXNDC17_dom"/>
</dbReference>
<evidence type="ECO:0000313" key="4">
    <source>
        <dbReference type="EMBL" id="CDS22756.1"/>
    </source>
</evidence>
<evidence type="ECO:0000313" key="6">
    <source>
        <dbReference type="WBParaSite" id="EgrG_001193500"/>
    </source>
</evidence>
<reference evidence="4" key="2">
    <citation type="submission" date="2014-06" db="EMBL/GenBank/DDBJ databases">
        <authorList>
            <person name="Aslett M."/>
        </authorList>
    </citation>
    <scope>NUCLEOTIDE SEQUENCE</scope>
</reference>
<reference evidence="4 5" key="1">
    <citation type="journal article" date="2013" name="Nature">
        <title>The genomes of four tapeworm species reveal adaptations to parasitism.</title>
        <authorList>
            <person name="Tsai I.J."/>
            <person name="Zarowiecki M."/>
            <person name="Holroyd N."/>
            <person name="Garciarrubio A."/>
            <person name="Sanchez-Flores A."/>
            <person name="Brooks K.L."/>
            <person name="Tracey A."/>
            <person name="Bobes R.J."/>
            <person name="Fragoso G."/>
            <person name="Sciutto E."/>
            <person name="Aslett M."/>
            <person name="Beasley H."/>
            <person name="Bennett H.M."/>
            <person name="Cai J."/>
            <person name="Camicia F."/>
            <person name="Clark R."/>
            <person name="Cucher M."/>
            <person name="De Silva N."/>
            <person name="Day T.A."/>
            <person name="Deplazes P."/>
            <person name="Estrada K."/>
            <person name="Fernandez C."/>
            <person name="Holland P.W."/>
            <person name="Hou J."/>
            <person name="Hu S."/>
            <person name="Huckvale T."/>
            <person name="Hung S.S."/>
            <person name="Kamenetzky L."/>
            <person name="Keane J.A."/>
            <person name="Kiss F."/>
            <person name="Koziol U."/>
            <person name="Lambert O."/>
            <person name="Liu K."/>
            <person name="Luo X."/>
            <person name="Luo Y."/>
            <person name="Macchiaroli N."/>
            <person name="Nichol S."/>
            <person name="Paps J."/>
            <person name="Parkinson J."/>
            <person name="Pouchkina-Stantcheva N."/>
            <person name="Riddiford N."/>
            <person name="Rosenzvit M."/>
            <person name="Salinas G."/>
            <person name="Wasmuth J.D."/>
            <person name="Zamanian M."/>
            <person name="Zheng Y."/>
            <person name="Cai X."/>
            <person name="Soberon X."/>
            <person name="Olson P.D."/>
            <person name="Laclette J.P."/>
            <person name="Brehm K."/>
            <person name="Berriman M."/>
            <person name="Garciarrubio A."/>
            <person name="Bobes R.J."/>
            <person name="Fragoso G."/>
            <person name="Sanchez-Flores A."/>
            <person name="Estrada K."/>
            <person name="Cevallos M.A."/>
            <person name="Morett E."/>
            <person name="Gonzalez V."/>
            <person name="Portillo T."/>
            <person name="Ochoa-Leyva A."/>
            <person name="Jose M.V."/>
            <person name="Sciutto E."/>
            <person name="Landa A."/>
            <person name="Jimenez L."/>
            <person name="Valdes V."/>
            <person name="Carrero J.C."/>
            <person name="Larralde C."/>
            <person name="Morales-Montor J."/>
            <person name="Limon-Lason J."/>
            <person name="Soberon X."/>
            <person name="Laclette J.P."/>
        </authorList>
    </citation>
    <scope>NUCLEOTIDE SEQUENCE [LARGE SCALE GENOMIC DNA]</scope>
</reference>
<dbReference type="EMBL" id="LK028587">
    <property type="protein sequence ID" value="CDS22756.1"/>
    <property type="molecule type" value="Genomic_DNA"/>
</dbReference>
<dbReference type="WBParaSite" id="EgrG_001193500">
    <property type="protein sequence ID" value="EgrG_001193500"/>
    <property type="gene ID" value="EgrG_001193500"/>
</dbReference>
<dbReference type="Gene3D" id="3.40.30.10">
    <property type="entry name" value="Glutaredoxin"/>
    <property type="match status" value="1"/>
</dbReference>
<feature type="domain" description="Thioredoxin" evidence="3">
    <location>
        <begin position="9"/>
        <end position="98"/>
    </location>
</feature>
<evidence type="ECO:0000256" key="2">
    <source>
        <dbReference type="ARBA" id="ARBA00016949"/>
    </source>
</evidence>
<dbReference type="Pfam" id="PF06110">
    <property type="entry name" value="TXD17-like_Trx"/>
    <property type="match status" value="1"/>
</dbReference>
<comment type="similarity">
    <text evidence="1">Belongs to the thioredoxin family.</text>
</comment>
<evidence type="ECO:0000256" key="1">
    <source>
        <dbReference type="ARBA" id="ARBA00008987"/>
    </source>
</evidence>
<proteinExistence type="inferred from homology"/>